<evidence type="ECO:0000256" key="3">
    <source>
        <dbReference type="ARBA" id="ARBA00022538"/>
    </source>
</evidence>
<evidence type="ECO:0000256" key="8">
    <source>
        <dbReference type="ARBA" id="ARBA00023136"/>
    </source>
</evidence>
<evidence type="ECO:0000259" key="13">
    <source>
        <dbReference type="Pfam" id="PF23259"/>
    </source>
</evidence>
<comment type="similarity">
    <text evidence="9">Belongs to the monovalent cation:proton antiporter 2 (CPA2) transporter (TC 2.A.37) family. CHX (TC 2.A.37.4) subfamily.</text>
</comment>
<reference evidence="14 15" key="1">
    <citation type="journal article" date="2017" name="Mol. Plant">
        <title>The Genome of Medicinal Plant Macleaya cordata Provides New Insights into Benzylisoquinoline Alkaloids Metabolism.</title>
        <authorList>
            <person name="Liu X."/>
            <person name="Liu Y."/>
            <person name="Huang P."/>
            <person name="Ma Y."/>
            <person name="Qing Z."/>
            <person name="Tang Q."/>
            <person name="Cao H."/>
            <person name="Cheng P."/>
            <person name="Zheng Y."/>
            <person name="Yuan Z."/>
            <person name="Zhou Y."/>
            <person name="Liu J."/>
            <person name="Tang Z."/>
            <person name="Zhuo Y."/>
            <person name="Zhang Y."/>
            <person name="Yu L."/>
            <person name="Huang J."/>
            <person name="Yang P."/>
            <person name="Peng Q."/>
            <person name="Zhang J."/>
            <person name="Jiang W."/>
            <person name="Zhang Z."/>
            <person name="Lin K."/>
            <person name="Ro D.K."/>
            <person name="Chen X."/>
            <person name="Xiong X."/>
            <person name="Shang Y."/>
            <person name="Huang S."/>
            <person name="Zeng J."/>
        </authorList>
    </citation>
    <scope>NUCLEOTIDE SEQUENCE [LARGE SCALE GENOMIC DNA]</scope>
    <source>
        <strain evidence="15">cv. BLH2017</strain>
        <tissue evidence="14">Root</tissue>
    </source>
</reference>
<dbReference type="InterPro" id="IPR057290">
    <property type="entry name" value="CHX17_C"/>
</dbReference>
<dbReference type="InterPro" id="IPR057291">
    <property type="entry name" value="CHX17_2nd"/>
</dbReference>
<evidence type="ECO:0000259" key="12">
    <source>
        <dbReference type="Pfam" id="PF23256"/>
    </source>
</evidence>
<keyword evidence="15" id="KW-1185">Reference proteome</keyword>
<evidence type="ECO:0000256" key="10">
    <source>
        <dbReference type="SAM" id="Phobius"/>
    </source>
</evidence>
<dbReference type="InterPro" id="IPR050794">
    <property type="entry name" value="CPA2_transporter"/>
</dbReference>
<dbReference type="PANTHER" id="PTHR32468:SF26">
    <property type="entry name" value="CATION_H(+) ANTIPORTER 15"/>
    <property type="match status" value="1"/>
</dbReference>
<keyword evidence="8 10" id="KW-0472">Membrane</keyword>
<evidence type="ECO:0000256" key="9">
    <source>
        <dbReference type="ARBA" id="ARBA00038341"/>
    </source>
</evidence>
<dbReference type="InterPro" id="IPR038770">
    <property type="entry name" value="Na+/solute_symporter_sf"/>
</dbReference>
<dbReference type="Pfam" id="PF23256">
    <property type="entry name" value="CHX17_2nd"/>
    <property type="match status" value="1"/>
</dbReference>
<feature type="transmembrane region" description="Helical" evidence="10">
    <location>
        <begin position="313"/>
        <end position="343"/>
    </location>
</feature>
<dbReference type="OrthoDB" id="2687058at2759"/>
<dbReference type="GO" id="GO:0006813">
    <property type="term" value="P:potassium ion transport"/>
    <property type="evidence" value="ECO:0007669"/>
    <property type="project" value="UniProtKB-KW"/>
</dbReference>
<dbReference type="Proteomes" id="UP000195402">
    <property type="component" value="Unassembled WGS sequence"/>
</dbReference>
<evidence type="ECO:0000259" key="11">
    <source>
        <dbReference type="Pfam" id="PF00999"/>
    </source>
</evidence>
<feature type="transmembrane region" description="Helical" evidence="10">
    <location>
        <begin position="394"/>
        <end position="414"/>
    </location>
</feature>
<evidence type="ECO:0000256" key="2">
    <source>
        <dbReference type="ARBA" id="ARBA00022448"/>
    </source>
</evidence>
<evidence type="ECO:0000256" key="1">
    <source>
        <dbReference type="ARBA" id="ARBA00004141"/>
    </source>
</evidence>
<feature type="transmembrane region" description="Helical" evidence="10">
    <location>
        <begin position="458"/>
        <end position="476"/>
    </location>
</feature>
<feature type="transmembrane region" description="Helical" evidence="10">
    <location>
        <begin position="426"/>
        <end position="446"/>
    </location>
</feature>
<keyword evidence="4 10" id="KW-0812">Transmembrane</keyword>
<keyword evidence="5" id="KW-0630">Potassium</keyword>
<dbReference type="Gene3D" id="3.40.50.12370">
    <property type="match status" value="1"/>
</dbReference>
<dbReference type="Pfam" id="PF23259">
    <property type="entry name" value="CHX17_C"/>
    <property type="match status" value="1"/>
</dbReference>
<evidence type="ECO:0000256" key="7">
    <source>
        <dbReference type="ARBA" id="ARBA00023065"/>
    </source>
</evidence>
<comment type="subcellular location">
    <subcellularLocation>
        <location evidence="1">Membrane</location>
        <topology evidence="1">Multi-pass membrane protein</topology>
    </subcellularLocation>
</comment>
<keyword evidence="6 10" id="KW-1133">Transmembrane helix</keyword>
<feature type="domain" description="Cation/H(+) antiporter C-terminal" evidence="13">
    <location>
        <begin position="682"/>
        <end position="847"/>
    </location>
</feature>
<feature type="domain" description="Cation/H(+) antiporter central" evidence="12">
    <location>
        <begin position="536"/>
        <end position="667"/>
    </location>
</feature>
<dbReference type="GO" id="GO:0015297">
    <property type="term" value="F:antiporter activity"/>
    <property type="evidence" value="ECO:0007669"/>
    <property type="project" value="InterPro"/>
</dbReference>
<feature type="transmembrane region" description="Helical" evidence="10">
    <location>
        <begin position="191"/>
        <end position="210"/>
    </location>
</feature>
<evidence type="ECO:0000313" key="14">
    <source>
        <dbReference type="EMBL" id="OVA11766.1"/>
    </source>
</evidence>
<feature type="transmembrane region" description="Helical" evidence="10">
    <location>
        <begin position="60"/>
        <end position="79"/>
    </location>
</feature>
<dbReference type="AlphaFoldDB" id="A0A200QMQ7"/>
<proteinExistence type="inferred from homology"/>
<dbReference type="GO" id="GO:0016020">
    <property type="term" value="C:membrane"/>
    <property type="evidence" value="ECO:0007669"/>
    <property type="project" value="UniProtKB-SubCell"/>
</dbReference>
<feature type="transmembrane region" description="Helical" evidence="10">
    <location>
        <begin position="91"/>
        <end position="111"/>
    </location>
</feature>
<dbReference type="Pfam" id="PF00999">
    <property type="entry name" value="Na_H_Exchanger"/>
    <property type="match status" value="1"/>
</dbReference>
<evidence type="ECO:0000256" key="5">
    <source>
        <dbReference type="ARBA" id="ARBA00022958"/>
    </source>
</evidence>
<accession>A0A200QMQ7</accession>
<keyword evidence="2" id="KW-0813">Transport</keyword>
<dbReference type="InterPro" id="IPR006153">
    <property type="entry name" value="Cation/H_exchanger_TM"/>
</dbReference>
<feature type="domain" description="Cation/H+ exchanger transmembrane" evidence="11">
    <location>
        <begin position="79"/>
        <end position="475"/>
    </location>
</feature>
<gene>
    <name evidence="14" type="ORF">BVC80_41g61</name>
</gene>
<name>A0A200QMQ7_MACCD</name>
<feature type="transmembrane region" description="Helical" evidence="10">
    <location>
        <begin position="222"/>
        <end position="241"/>
    </location>
</feature>
<evidence type="ECO:0000256" key="6">
    <source>
        <dbReference type="ARBA" id="ARBA00022989"/>
    </source>
</evidence>
<dbReference type="GO" id="GO:0012505">
    <property type="term" value="C:endomembrane system"/>
    <property type="evidence" value="ECO:0007669"/>
    <property type="project" value="TreeGrafter"/>
</dbReference>
<keyword evidence="7" id="KW-0406">Ion transport</keyword>
<dbReference type="GO" id="GO:0006885">
    <property type="term" value="P:regulation of pH"/>
    <property type="evidence" value="ECO:0007669"/>
    <property type="project" value="TreeGrafter"/>
</dbReference>
<dbReference type="Gene3D" id="1.20.1530.20">
    <property type="match status" value="1"/>
</dbReference>
<sequence length="900" mass="100670">MEQEKWGQYLDGFSKETVRLVAFGDGGERLNDYTCYKALMLPATGFWSFLKTKGEHLSTYTLPLFFVQITLAVLINRLLRLLLKPLCQTHIIPFLLGGMVLGPSFLGKITHHKFGATLFPTNSLVLFELVGIIGLIFYFFVLGVTMDFSVIKTTGKKGIFLAFADIAVTIFIASIFFIFVPSKNDVTTPSAVLGMAASMTGFPVLNRIVVQLRLSNTEMGRIATSCSIVETTFAWLLLPVVDVLTLKPKFHNGLFNDDEMECAEDKIYSVRKTDIVCMLFANFLFNIICFFVVRPVIRFIIRRTPDGESFSEAFVTFILAGVMFCGLVTDFIGSNVVFGPFLLGLVISHGSLGTTLIAKVEDFAYGIMLPLYFVVIGLRTHLDSIVDHQISMKHPFLIIFICASFAKVVLALIVSQFYKMPYLEGIILGLLLNTKGFIQLIVFSFGLDHRDLLDDKSFALAICLTLLITGMIPPTIEAIYNPTISHFVAYKRRSIQKSKGEPELRILPCIHNPKSVPAIINFLGFCQPTKTSPFFVYALHLLEQTVDYSHGPSTHIGHRTTSNSDRSQDQFDHIVKAFKNYEQAFGGGVAKVHTLTTISPYSTMHEEICNIAEAKGIALIILPFHKQQTIDGGLEETNPFFRDINDNVLNNAPCSVAIFVDRGLGGGRRDYQKSSSTNSHHIIVLFFGGPDDREALSLASKMTEKPNVSLTVLRFLPTDDMLNVNKAISNDMGVLKAIIDNERERQLDDDYINEFRKKNMVNKQSIMYKEKMVNDVGEMVRVIKSIDKIHYDLFIVGRGHGMINNPLTAGLIEFSECPELGAIGDLLASPDFTMTTTSVLIVQQYVGATNEAGSSGSGTPNNMQYCELYDNFHNFNRVSPHESNRNLFQRRVQRYSKNWN</sequence>
<keyword evidence="3" id="KW-0633">Potassium transport</keyword>
<evidence type="ECO:0000313" key="15">
    <source>
        <dbReference type="Proteomes" id="UP000195402"/>
    </source>
</evidence>
<feature type="transmembrane region" description="Helical" evidence="10">
    <location>
        <begin position="363"/>
        <end position="382"/>
    </location>
</feature>
<comment type="caution">
    <text evidence="14">The sequence shown here is derived from an EMBL/GenBank/DDBJ whole genome shotgun (WGS) entry which is preliminary data.</text>
</comment>
<feature type="transmembrane region" description="Helical" evidence="10">
    <location>
        <begin position="158"/>
        <end position="179"/>
    </location>
</feature>
<dbReference type="InParanoid" id="A0A200QMQ7"/>
<dbReference type="GO" id="GO:1902600">
    <property type="term" value="P:proton transmembrane transport"/>
    <property type="evidence" value="ECO:0007669"/>
    <property type="project" value="InterPro"/>
</dbReference>
<organism evidence="14 15">
    <name type="scientific">Macleaya cordata</name>
    <name type="common">Five-seeded plume-poppy</name>
    <name type="synonym">Bocconia cordata</name>
    <dbReference type="NCBI Taxonomy" id="56857"/>
    <lineage>
        <taxon>Eukaryota</taxon>
        <taxon>Viridiplantae</taxon>
        <taxon>Streptophyta</taxon>
        <taxon>Embryophyta</taxon>
        <taxon>Tracheophyta</taxon>
        <taxon>Spermatophyta</taxon>
        <taxon>Magnoliopsida</taxon>
        <taxon>Ranunculales</taxon>
        <taxon>Papaveraceae</taxon>
        <taxon>Papaveroideae</taxon>
        <taxon>Macleaya</taxon>
    </lineage>
</organism>
<protein>
    <submittedName>
        <fullName evidence="14">Cation/H+ exchanger</fullName>
    </submittedName>
</protein>
<evidence type="ECO:0000256" key="4">
    <source>
        <dbReference type="ARBA" id="ARBA00022692"/>
    </source>
</evidence>
<dbReference type="EMBL" id="MVGT01001547">
    <property type="protein sequence ID" value="OVA11766.1"/>
    <property type="molecule type" value="Genomic_DNA"/>
</dbReference>
<feature type="transmembrane region" description="Helical" evidence="10">
    <location>
        <begin position="123"/>
        <end position="146"/>
    </location>
</feature>
<dbReference type="PANTHER" id="PTHR32468">
    <property type="entry name" value="CATION/H + ANTIPORTER"/>
    <property type="match status" value="1"/>
</dbReference>
<feature type="transmembrane region" description="Helical" evidence="10">
    <location>
        <begin position="279"/>
        <end position="301"/>
    </location>
</feature>